<keyword evidence="1" id="KW-0732">Signal</keyword>
<dbReference type="EMBL" id="JAAKZF010000032">
    <property type="protein sequence ID" value="NGO53487.1"/>
    <property type="molecule type" value="Genomic_DNA"/>
</dbReference>
<keyword evidence="3" id="KW-1185">Reference proteome</keyword>
<comment type="caution">
    <text evidence="2">The sequence shown here is derived from an EMBL/GenBank/DDBJ whole genome shotgun (WGS) entry which is preliminary data.</text>
</comment>
<sequence>MKKVLIVALMATLALPVSAIADKKIFKKFVFVEGKVTFYTDKTYISFRKGKLISSGEWELLDNKTVICPKGYKQDHCRKYYRL</sequence>
<gene>
    <name evidence="2" type="ORF">G6N73_20370</name>
</gene>
<feature type="signal peptide" evidence="1">
    <location>
        <begin position="1"/>
        <end position="19"/>
    </location>
</feature>
<name>A0A6G4WHB3_9HYPH</name>
<evidence type="ECO:0000313" key="3">
    <source>
        <dbReference type="Proteomes" id="UP001642900"/>
    </source>
</evidence>
<dbReference type="Proteomes" id="UP001642900">
    <property type="component" value="Unassembled WGS sequence"/>
</dbReference>
<feature type="chain" id="PRO_5026339786" evidence="1">
    <location>
        <begin position="20"/>
        <end position="83"/>
    </location>
</feature>
<protein>
    <submittedName>
        <fullName evidence="2">Uncharacterized protein</fullName>
    </submittedName>
</protein>
<dbReference type="AlphaFoldDB" id="A0A6G4WHB3"/>
<accession>A0A6G4WHB3</accession>
<proteinExistence type="predicted"/>
<dbReference type="RefSeq" id="WP_165030906.1">
    <property type="nucleotide sequence ID" value="NZ_JAAKZF010000032.1"/>
</dbReference>
<organism evidence="2 3">
    <name type="scientific">Allomesorhizobium camelthorni</name>
    <dbReference type="NCBI Taxonomy" id="475069"/>
    <lineage>
        <taxon>Bacteria</taxon>
        <taxon>Pseudomonadati</taxon>
        <taxon>Pseudomonadota</taxon>
        <taxon>Alphaproteobacteria</taxon>
        <taxon>Hyphomicrobiales</taxon>
        <taxon>Phyllobacteriaceae</taxon>
        <taxon>Allomesorhizobium</taxon>
    </lineage>
</organism>
<reference evidence="2 3" key="1">
    <citation type="submission" date="2020-02" db="EMBL/GenBank/DDBJ databases">
        <title>Genome sequence of strain CCNWXJ40-4.</title>
        <authorList>
            <person name="Gao J."/>
            <person name="Sun J."/>
        </authorList>
    </citation>
    <scope>NUCLEOTIDE SEQUENCE [LARGE SCALE GENOMIC DNA]</scope>
    <source>
        <strain evidence="2 3">CCNWXJ 40-4</strain>
    </source>
</reference>
<evidence type="ECO:0000313" key="2">
    <source>
        <dbReference type="EMBL" id="NGO53487.1"/>
    </source>
</evidence>
<evidence type="ECO:0000256" key="1">
    <source>
        <dbReference type="SAM" id="SignalP"/>
    </source>
</evidence>